<evidence type="ECO:0000256" key="3">
    <source>
        <dbReference type="ARBA" id="ARBA00022448"/>
    </source>
</evidence>
<name>A0A939EJS8_9HYPH</name>
<dbReference type="CDD" id="cd06550">
    <property type="entry name" value="TM_ABC_iron-siderophores_like"/>
    <property type="match status" value="1"/>
</dbReference>
<dbReference type="Gene3D" id="1.10.3470.10">
    <property type="entry name" value="ABC transporter involved in vitamin B12 uptake, BtuC"/>
    <property type="match status" value="1"/>
</dbReference>
<dbReference type="GO" id="GO:0033214">
    <property type="term" value="P:siderophore-iron import into cell"/>
    <property type="evidence" value="ECO:0007669"/>
    <property type="project" value="TreeGrafter"/>
</dbReference>
<evidence type="ECO:0000256" key="1">
    <source>
        <dbReference type="ARBA" id="ARBA00004651"/>
    </source>
</evidence>
<dbReference type="FunFam" id="1.10.3470.10:FF:000001">
    <property type="entry name" value="Vitamin B12 ABC transporter permease BtuC"/>
    <property type="match status" value="1"/>
</dbReference>
<feature type="transmembrane region" description="Helical" evidence="8">
    <location>
        <begin position="164"/>
        <end position="183"/>
    </location>
</feature>
<dbReference type="Proteomes" id="UP000664779">
    <property type="component" value="Unassembled WGS sequence"/>
</dbReference>
<evidence type="ECO:0000313" key="10">
    <source>
        <dbReference type="Proteomes" id="UP000664779"/>
    </source>
</evidence>
<feature type="transmembrane region" description="Helical" evidence="8">
    <location>
        <begin position="20"/>
        <end position="43"/>
    </location>
</feature>
<evidence type="ECO:0000313" key="9">
    <source>
        <dbReference type="EMBL" id="MBO0343916.1"/>
    </source>
</evidence>
<dbReference type="GO" id="GO:0022857">
    <property type="term" value="F:transmembrane transporter activity"/>
    <property type="evidence" value="ECO:0007669"/>
    <property type="project" value="InterPro"/>
</dbReference>
<dbReference type="GO" id="GO:0005886">
    <property type="term" value="C:plasma membrane"/>
    <property type="evidence" value="ECO:0007669"/>
    <property type="project" value="UniProtKB-SubCell"/>
</dbReference>
<dbReference type="RefSeq" id="WP_206937723.1">
    <property type="nucleotide sequence ID" value="NZ_JAFLNF010000001.1"/>
</dbReference>
<dbReference type="InterPro" id="IPR000522">
    <property type="entry name" value="ABC_transptr_permease_BtuC"/>
</dbReference>
<feature type="transmembrane region" description="Helical" evidence="8">
    <location>
        <begin position="102"/>
        <end position="126"/>
    </location>
</feature>
<dbReference type="AlphaFoldDB" id="A0A939EJS8"/>
<keyword evidence="4" id="KW-1003">Cell membrane</keyword>
<proteinExistence type="inferred from homology"/>
<dbReference type="EMBL" id="JAFLNF010000001">
    <property type="protein sequence ID" value="MBO0343916.1"/>
    <property type="molecule type" value="Genomic_DNA"/>
</dbReference>
<dbReference type="SUPFAM" id="SSF81345">
    <property type="entry name" value="ABC transporter involved in vitamin B12 uptake, BtuC"/>
    <property type="match status" value="1"/>
</dbReference>
<gene>
    <name evidence="9" type="ORF">J0X15_01685</name>
</gene>
<keyword evidence="3" id="KW-0813">Transport</keyword>
<keyword evidence="5 8" id="KW-0812">Transmembrane</keyword>
<keyword evidence="7 8" id="KW-0472">Membrane</keyword>
<sequence>MSSVSAPAQFHRPRGKALPAMTLGLFLLLALAVIHLGIGARFVGPQTVITALLSYDPTNFDHKIVVDLRLLRLLSAIVCGAALGVAGALLQSVTRNPLGEPHILGLNAGAALAVVLATATGSSWLAEPLGRPLIAAVGAAALFGVVLGLASAGKNGLTPMKATLFGVAFSAFASSLTAAILILDEQTLDDLRIWLAGDLAGLTYLALVNAAYVVSAGCAVALVLAPYLNVLALGDAVAKGLGVNVMAVRAASLLAAALFCGAAVSIAGPIAFIGLVVPHMVRRLVSDDLRLLFPLSAIGGGVLLLAADIAARTIVAPQELATGLLTALAGAPVFIFIAARRFR</sequence>
<evidence type="ECO:0000256" key="8">
    <source>
        <dbReference type="SAM" id="Phobius"/>
    </source>
</evidence>
<comment type="subcellular location">
    <subcellularLocation>
        <location evidence="1">Cell membrane</location>
        <topology evidence="1">Multi-pass membrane protein</topology>
    </subcellularLocation>
</comment>
<accession>A0A939EJS8</accession>
<comment type="similarity">
    <text evidence="2">Belongs to the binding-protein-dependent transport system permease family. FecCD subfamily.</text>
</comment>
<dbReference type="PANTHER" id="PTHR30472:SF1">
    <property type="entry name" value="FE(3+) DICITRATE TRANSPORT SYSTEM PERMEASE PROTEIN FECC-RELATED"/>
    <property type="match status" value="1"/>
</dbReference>
<evidence type="ECO:0000256" key="5">
    <source>
        <dbReference type="ARBA" id="ARBA00022692"/>
    </source>
</evidence>
<dbReference type="InterPro" id="IPR037294">
    <property type="entry name" value="ABC_BtuC-like"/>
</dbReference>
<keyword evidence="10" id="KW-1185">Reference proteome</keyword>
<organism evidence="9 10">
    <name type="scientific">Roseibium limicola</name>
    <dbReference type="NCBI Taxonomy" id="2816037"/>
    <lineage>
        <taxon>Bacteria</taxon>
        <taxon>Pseudomonadati</taxon>
        <taxon>Pseudomonadota</taxon>
        <taxon>Alphaproteobacteria</taxon>
        <taxon>Hyphomicrobiales</taxon>
        <taxon>Stappiaceae</taxon>
        <taxon>Roseibium</taxon>
    </lineage>
</organism>
<evidence type="ECO:0000256" key="4">
    <source>
        <dbReference type="ARBA" id="ARBA00022475"/>
    </source>
</evidence>
<evidence type="ECO:0000256" key="7">
    <source>
        <dbReference type="ARBA" id="ARBA00023136"/>
    </source>
</evidence>
<feature type="transmembrane region" description="Helical" evidence="8">
    <location>
        <begin position="133"/>
        <end position="152"/>
    </location>
</feature>
<dbReference type="Pfam" id="PF01032">
    <property type="entry name" value="FecCD"/>
    <property type="match status" value="1"/>
</dbReference>
<feature type="transmembrane region" description="Helical" evidence="8">
    <location>
        <begin position="70"/>
        <end position="90"/>
    </location>
</feature>
<dbReference type="PANTHER" id="PTHR30472">
    <property type="entry name" value="FERRIC ENTEROBACTIN TRANSPORT SYSTEM PERMEASE PROTEIN"/>
    <property type="match status" value="1"/>
</dbReference>
<evidence type="ECO:0000256" key="6">
    <source>
        <dbReference type="ARBA" id="ARBA00022989"/>
    </source>
</evidence>
<comment type="caution">
    <text evidence="9">The sequence shown here is derived from an EMBL/GenBank/DDBJ whole genome shotgun (WGS) entry which is preliminary data.</text>
</comment>
<feature type="transmembrane region" description="Helical" evidence="8">
    <location>
        <begin position="248"/>
        <end position="277"/>
    </location>
</feature>
<feature type="transmembrane region" description="Helical" evidence="8">
    <location>
        <begin position="204"/>
        <end position="228"/>
    </location>
</feature>
<evidence type="ECO:0000256" key="2">
    <source>
        <dbReference type="ARBA" id="ARBA00007935"/>
    </source>
</evidence>
<keyword evidence="6 8" id="KW-1133">Transmembrane helix</keyword>
<protein>
    <submittedName>
        <fullName evidence="9">Iron ABC transporter permease</fullName>
    </submittedName>
</protein>
<feature type="transmembrane region" description="Helical" evidence="8">
    <location>
        <begin position="289"/>
        <end position="314"/>
    </location>
</feature>
<reference evidence="9" key="1">
    <citation type="submission" date="2021-03" db="EMBL/GenBank/DDBJ databases">
        <title>Roseibium sp. CAU 1637 isolated from Incheon.</title>
        <authorList>
            <person name="Kim W."/>
        </authorList>
    </citation>
    <scope>NUCLEOTIDE SEQUENCE</scope>
    <source>
        <strain evidence="9">CAU 1637</strain>
    </source>
</reference>
<feature type="transmembrane region" description="Helical" evidence="8">
    <location>
        <begin position="320"/>
        <end position="339"/>
    </location>
</feature>